<feature type="transmembrane region" description="Helical" evidence="8">
    <location>
        <begin position="129"/>
        <end position="151"/>
    </location>
</feature>
<dbReference type="PANTHER" id="PTHR34979">
    <property type="entry name" value="INNER MEMBRANE PROTEIN YGAZ"/>
    <property type="match status" value="1"/>
</dbReference>
<evidence type="ECO:0000313" key="9">
    <source>
        <dbReference type="EMBL" id="MBM7557971.1"/>
    </source>
</evidence>
<evidence type="ECO:0000256" key="1">
    <source>
        <dbReference type="ARBA" id="ARBA00004651"/>
    </source>
</evidence>
<keyword evidence="6 8" id="KW-1133">Transmembrane helix</keyword>
<evidence type="ECO:0000256" key="7">
    <source>
        <dbReference type="ARBA" id="ARBA00023136"/>
    </source>
</evidence>
<evidence type="ECO:0000313" key="10">
    <source>
        <dbReference type="Proteomes" id="UP000774000"/>
    </source>
</evidence>
<accession>A0A938XUE6</accession>
<evidence type="ECO:0000256" key="5">
    <source>
        <dbReference type="ARBA" id="ARBA00022692"/>
    </source>
</evidence>
<gene>
    <name evidence="9" type="ORF">JOC47_002840</name>
</gene>
<keyword evidence="7 8" id="KW-0472">Membrane</keyword>
<feature type="transmembrane region" description="Helical" evidence="8">
    <location>
        <begin position="185"/>
        <end position="201"/>
    </location>
</feature>
<comment type="similarity">
    <text evidence="2">Belongs to the AzlC family.</text>
</comment>
<evidence type="ECO:0000256" key="3">
    <source>
        <dbReference type="ARBA" id="ARBA00022448"/>
    </source>
</evidence>
<dbReference type="Pfam" id="PF03591">
    <property type="entry name" value="AzlC"/>
    <property type="match status" value="1"/>
</dbReference>
<reference evidence="9" key="1">
    <citation type="submission" date="2021-01" db="EMBL/GenBank/DDBJ databases">
        <title>Genomic Encyclopedia of Type Strains, Phase IV (KMG-IV): sequencing the most valuable type-strain genomes for metagenomic binning, comparative biology and taxonomic classification.</title>
        <authorList>
            <person name="Goeker M."/>
        </authorList>
    </citation>
    <scope>NUCLEOTIDE SEQUENCE</scope>
    <source>
        <strain evidence="9">DSM 23230</strain>
    </source>
</reference>
<dbReference type="GO" id="GO:1903785">
    <property type="term" value="P:L-valine transmembrane transport"/>
    <property type="evidence" value="ECO:0007669"/>
    <property type="project" value="TreeGrafter"/>
</dbReference>
<organism evidence="9 10">
    <name type="scientific">Halanaerobacter jeridensis</name>
    <dbReference type="NCBI Taxonomy" id="706427"/>
    <lineage>
        <taxon>Bacteria</taxon>
        <taxon>Bacillati</taxon>
        <taxon>Bacillota</taxon>
        <taxon>Clostridia</taxon>
        <taxon>Halanaerobiales</taxon>
        <taxon>Halobacteroidaceae</taxon>
        <taxon>Halanaerobacter</taxon>
    </lineage>
</organism>
<dbReference type="AlphaFoldDB" id="A0A938XUE6"/>
<feature type="transmembrane region" description="Helical" evidence="8">
    <location>
        <begin position="163"/>
        <end position="179"/>
    </location>
</feature>
<feature type="transmembrane region" description="Helical" evidence="8">
    <location>
        <begin position="39"/>
        <end position="62"/>
    </location>
</feature>
<evidence type="ECO:0000256" key="6">
    <source>
        <dbReference type="ARBA" id="ARBA00022989"/>
    </source>
</evidence>
<evidence type="ECO:0000256" key="2">
    <source>
        <dbReference type="ARBA" id="ARBA00010735"/>
    </source>
</evidence>
<keyword evidence="3" id="KW-0813">Transport</keyword>
<dbReference type="InterPro" id="IPR011606">
    <property type="entry name" value="Brnchd-chn_aa_trnsp_permease"/>
</dbReference>
<evidence type="ECO:0000256" key="4">
    <source>
        <dbReference type="ARBA" id="ARBA00022475"/>
    </source>
</evidence>
<evidence type="ECO:0000256" key="8">
    <source>
        <dbReference type="SAM" id="Phobius"/>
    </source>
</evidence>
<dbReference type="EMBL" id="JAFBDQ010000021">
    <property type="protein sequence ID" value="MBM7557971.1"/>
    <property type="molecule type" value="Genomic_DNA"/>
</dbReference>
<keyword evidence="5 8" id="KW-0812">Transmembrane</keyword>
<dbReference type="PANTHER" id="PTHR34979:SF1">
    <property type="entry name" value="INNER MEMBRANE PROTEIN YGAZ"/>
    <property type="match status" value="1"/>
</dbReference>
<protein>
    <submittedName>
        <fullName evidence="9">4-azaleucine resistance transporter AzlC</fullName>
    </submittedName>
</protein>
<dbReference type="RefSeq" id="WP_204702911.1">
    <property type="nucleotide sequence ID" value="NZ_JAFBDQ010000021.1"/>
</dbReference>
<comment type="caution">
    <text evidence="9">The sequence shown here is derived from an EMBL/GenBank/DDBJ whole genome shotgun (WGS) entry which is preliminary data.</text>
</comment>
<keyword evidence="4" id="KW-1003">Cell membrane</keyword>
<feature type="transmembrane region" description="Helical" evidence="8">
    <location>
        <begin position="15"/>
        <end position="32"/>
    </location>
</feature>
<proteinExistence type="inferred from homology"/>
<keyword evidence="10" id="KW-1185">Reference proteome</keyword>
<feature type="transmembrane region" description="Helical" evidence="8">
    <location>
        <begin position="213"/>
        <end position="230"/>
    </location>
</feature>
<dbReference type="GO" id="GO:0005886">
    <property type="term" value="C:plasma membrane"/>
    <property type="evidence" value="ECO:0007669"/>
    <property type="project" value="UniProtKB-SubCell"/>
</dbReference>
<comment type="subcellular location">
    <subcellularLocation>
        <location evidence="1">Cell membrane</location>
        <topology evidence="1">Multi-pass membrane protein</topology>
    </subcellularLocation>
</comment>
<name>A0A938XUE6_9FIRM</name>
<dbReference type="Proteomes" id="UP000774000">
    <property type="component" value="Unassembled WGS sequence"/>
</dbReference>
<sequence>MNTTTTIKTGVKKGSTIALGYIPIAITFGLLAKSTGIPAGITILMSALVFAGASQFVAVNLLQLHTGAWEIVLTTFIVNLRHLLMSASLSAKIKNKIPQSWIPLLSFGITDETFSFLSLTDKEKLSTGYILGINTIAYFAWVGGTALGVYLGQGLPAIIKNSMGIALYAMFIGLLIPSIKKSNSVALVSLTAVGISALLNWGPSFLQQISRGWKIIIVTILASAIGAYLFPEVGETIE</sequence>